<name>A0ABP9RWD6_9ACTN</name>
<accession>A0ABP9RWD6</accession>
<gene>
    <name evidence="1" type="ORF">GCM10023322_39010</name>
</gene>
<comment type="caution">
    <text evidence="1">The sequence shown here is derived from an EMBL/GenBank/DDBJ whole genome shotgun (WGS) entry which is preliminary data.</text>
</comment>
<dbReference type="EMBL" id="BAABJQ010000011">
    <property type="protein sequence ID" value="GAA5188399.1"/>
    <property type="molecule type" value="Genomic_DNA"/>
</dbReference>
<dbReference type="Proteomes" id="UP001501570">
    <property type="component" value="Unassembled WGS sequence"/>
</dbReference>
<organism evidence="1 2">
    <name type="scientific">Rugosimonospora acidiphila</name>
    <dbReference type="NCBI Taxonomy" id="556531"/>
    <lineage>
        <taxon>Bacteria</taxon>
        <taxon>Bacillati</taxon>
        <taxon>Actinomycetota</taxon>
        <taxon>Actinomycetes</taxon>
        <taxon>Micromonosporales</taxon>
        <taxon>Micromonosporaceae</taxon>
        <taxon>Rugosimonospora</taxon>
    </lineage>
</organism>
<proteinExistence type="predicted"/>
<sequence>MATPASYEVVCGTGAELFTTRLYDAPGPADAGPLLTGEVPGSVRGRNGDNPSSAIRLILEDWRWH</sequence>
<evidence type="ECO:0000313" key="2">
    <source>
        <dbReference type="Proteomes" id="UP001501570"/>
    </source>
</evidence>
<protein>
    <submittedName>
        <fullName evidence="1">Uncharacterized protein</fullName>
    </submittedName>
</protein>
<evidence type="ECO:0000313" key="1">
    <source>
        <dbReference type="EMBL" id="GAA5188399.1"/>
    </source>
</evidence>
<reference evidence="2" key="1">
    <citation type="journal article" date="2019" name="Int. J. Syst. Evol. Microbiol.">
        <title>The Global Catalogue of Microorganisms (GCM) 10K type strain sequencing project: providing services to taxonomists for standard genome sequencing and annotation.</title>
        <authorList>
            <consortium name="The Broad Institute Genomics Platform"/>
            <consortium name="The Broad Institute Genome Sequencing Center for Infectious Disease"/>
            <person name="Wu L."/>
            <person name="Ma J."/>
        </authorList>
    </citation>
    <scope>NUCLEOTIDE SEQUENCE [LARGE SCALE GENOMIC DNA]</scope>
    <source>
        <strain evidence="2">JCM 18304</strain>
    </source>
</reference>
<keyword evidence="2" id="KW-1185">Reference proteome</keyword>